<feature type="region of interest" description="Disordered" evidence="1">
    <location>
        <begin position="1"/>
        <end position="36"/>
    </location>
</feature>
<sequence length="407" mass="48045">MSRSPANPKRKPKKTPRVNKQAVLHATQGTRVQSQRQSNNYISHTLQQSNTPVIKASLPPLSSANLKERKLDWKPALQQYITRYNQAETDQFAPRLNDLYSDEIHHDRVEVRLDRIRERDLLRGVHAEGSETKAEIVQVNELDREIVVNLRLHVKRRLQQDGQQYIEERYDHERVWLMYDQGKWLITKIEPIMLERKPRFGGAVMDWSSEHEAEEEPPVIAVPYLNTDVIPNFRRTMQGKRYRRDLVVAYADQWWNKGNPTYEEFDSNCTNYVSQCIFAGDVPMIYTSRRDSGWWYKGRQQGKEWWSYSWAVSKALASFLMKPRKQGLRAVEKEYADELELGDIIVYDWNGNTRYQHTTIVTAFDAKGQPLVNANTAAGRHRYWDYQDSYAWTPNTHYRFFHITDYV</sequence>
<dbReference type="InterPro" id="IPR024301">
    <property type="entry name" value="Amidase_6"/>
</dbReference>
<feature type="compositionally biased region" description="Polar residues" evidence="1">
    <location>
        <begin position="27"/>
        <end position="36"/>
    </location>
</feature>
<feature type="compositionally biased region" description="Basic residues" evidence="1">
    <location>
        <begin position="8"/>
        <end position="17"/>
    </location>
</feature>
<dbReference type="KEGG" id="plig:NAG76_02625"/>
<dbReference type="EMBL" id="CP097899">
    <property type="protein sequence ID" value="URN95171.1"/>
    <property type="molecule type" value="Genomic_DNA"/>
</dbReference>
<proteinExistence type="predicted"/>
<feature type="domain" description="Putative amidase" evidence="2">
    <location>
        <begin position="241"/>
        <end position="398"/>
    </location>
</feature>
<organism evidence="3 4">
    <name type="scientific">Candidatus Pristimantibacillus lignocellulolyticus</name>
    <dbReference type="NCBI Taxonomy" id="2994561"/>
    <lineage>
        <taxon>Bacteria</taxon>
        <taxon>Bacillati</taxon>
        <taxon>Bacillota</taxon>
        <taxon>Bacilli</taxon>
        <taxon>Bacillales</taxon>
        <taxon>Paenibacillaceae</taxon>
        <taxon>Candidatus Pristimantibacillus</taxon>
    </lineage>
</organism>
<reference evidence="3" key="1">
    <citation type="submission" date="2022-05" db="EMBL/GenBank/DDBJ databases">
        <title>Novel bacterial taxa in a minimal lignocellulolytic consortium and its capacity to transform plastics disclosed by genome-resolved metagenomics.</title>
        <authorList>
            <person name="Rodriguez C.A.D."/>
            <person name="Diaz-Garcia L."/>
            <person name="Herrera K."/>
            <person name="Tarazona N.A."/>
            <person name="Sproer C."/>
            <person name="Overmann J."/>
            <person name="Jimenez D.J."/>
        </authorList>
    </citation>
    <scope>NUCLEOTIDE SEQUENCE</scope>
    <source>
        <strain evidence="3">MAG5</strain>
    </source>
</reference>
<name>A0A9J6ZG57_9BACL</name>
<evidence type="ECO:0000259" key="2">
    <source>
        <dbReference type="Pfam" id="PF12671"/>
    </source>
</evidence>
<evidence type="ECO:0000313" key="3">
    <source>
        <dbReference type="EMBL" id="URN95171.1"/>
    </source>
</evidence>
<dbReference type="AlphaFoldDB" id="A0A9J6ZG57"/>
<evidence type="ECO:0000313" key="4">
    <source>
        <dbReference type="Proteomes" id="UP001056756"/>
    </source>
</evidence>
<dbReference type="Proteomes" id="UP001056756">
    <property type="component" value="Chromosome"/>
</dbReference>
<gene>
    <name evidence="3" type="ORF">NAG76_02625</name>
</gene>
<accession>A0A9J6ZG57</accession>
<dbReference type="PANTHER" id="PTHR40032">
    <property type="entry name" value="EXPORTED PROTEIN-RELATED"/>
    <property type="match status" value="1"/>
</dbReference>
<protein>
    <submittedName>
        <fullName evidence="3">Amidase domain-containing protein</fullName>
    </submittedName>
</protein>
<dbReference type="Pfam" id="PF12671">
    <property type="entry name" value="Amidase_6"/>
    <property type="match status" value="1"/>
</dbReference>
<dbReference type="PANTHER" id="PTHR40032:SF1">
    <property type="entry name" value="EXPORTED PROTEIN"/>
    <property type="match status" value="1"/>
</dbReference>
<evidence type="ECO:0000256" key="1">
    <source>
        <dbReference type="SAM" id="MobiDB-lite"/>
    </source>
</evidence>